<dbReference type="HOGENOM" id="CLU_935797_0_0_7"/>
<dbReference type="AlphaFoldDB" id="B8J526"/>
<organism evidence="3 4">
    <name type="scientific">Anaeromyxobacter dehalogenans (strain ATCC BAA-258 / DSM 21875 / 2CP-1)</name>
    <dbReference type="NCBI Taxonomy" id="455488"/>
    <lineage>
        <taxon>Bacteria</taxon>
        <taxon>Pseudomonadati</taxon>
        <taxon>Myxococcota</taxon>
        <taxon>Myxococcia</taxon>
        <taxon>Myxococcales</taxon>
        <taxon>Cystobacterineae</taxon>
        <taxon>Anaeromyxobacteraceae</taxon>
        <taxon>Anaeromyxobacter</taxon>
    </lineage>
</organism>
<reference evidence="3" key="1">
    <citation type="submission" date="2009-01" db="EMBL/GenBank/DDBJ databases">
        <title>Complete sequence of Anaeromyxobacter dehalogenans 2CP-1.</title>
        <authorList>
            <consortium name="US DOE Joint Genome Institute"/>
            <person name="Lucas S."/>
            <person name="Copeland A."/>
            <person name="Lapidus A."/>
            <person name="Glavina del Rio T."/>
            <person name="Dalin E."/>
            <person name="Tice H."/>
            <person name="Bruce D."/>
            <person name="Goodwin L."/>
            <person name="Pitluck S."/>
            <person name="Saunders E."/>
            <person name="Brettin T."/>
            <person name="Detter J.C."/>
            <person name="Han C."/>
            <person name="Larimer F."/>
            <person name="Land M."/>
            <person name="Hauser L."/>
            <person name="Kyrpides N."/>
            <person name="Ovchinnikova G."/>
            <person name="Beliaev A.S."/>
            <person name="Richardson P."/>
        </authorList>
    </citation>
    <scope>NUCLEOTIDE SEQUENCE</scope>
    <source>
        <strain evidence="3">2CP-1</strain>
    </source>
</reference>
<dbReference type="Gene3D" id="1.25.40.10">
    <property type="entry name" value="Tetratricopeptide repeat domain"/>
    <property type="match status" value="2"/>
</dbReference>
<dbReference type="KEGG" id="acp:A2cp1_1537"/>
<protein>
    <submittedName>
        <fullName evidence="3">Tetratricopeptide TPR_4</fullName>
    </submittedName>
</protein>
<dbReference type="Proteomes" id="UP000007089">
    <property type="component" value="Chromosome"/>
</dbReference>
<dbReference type="EMBL" id="CP001359">
    <property type="protein sequence ID" value="ACL64881.1"/>
    <property type="molecule type" value="Genomic_DNA"/>
</dbReference>
<sequence>MRVMRSLPLLVLATVAAAATAGCTPRARSFSRPPTAAAPKPQAAPAPAAAATPAAAPAASPAQPTAAGAAAPATPSAPAPAPAAGPGGRRPRTEVLVARAEALRADGDVEGAREILEAAFALATASGEARLALADLLVADGRELDRAATLIGGAPEAAAVPRRRVLAGRLAELRGDDATAVAEYAAALDLGADAEVRVRRALALERLGRGDEALLELHRASRERPGDALVRARLAERYEAAGLLPAAEAELVAAAEAAPERAAGWDRLARFYARTHRDEKARAAEAKARAAAGTPRERVLRPLLPSSR</sequence>
<name>B8J526_ANAD2</name>
<accession>B8J526</accession>
<evidence type="ECO:0000256" key="2">
    <source>
        <dbReference type="SAM" id="SignalP"/>
    </source>
</evidence>
<gene>
    <name evidence="3" type="ordered locus">A2cp1_1537</name>
</gene>
<feature type="signal peptide" evidence="2">
    <location>
        <begin position="1"/>
        <end position="21"/>
    </location>
</feature>
<dbReference type="InterPro" id="IPR011990">
    <property type="entry name" value="TPR-like_helical_dom_sf"/>
</dbReference>
<keyword evidence="4" id="KW-1185">Reference proteome</keyword>
<evidence type="ECO:0000313" key="3">
    <source>
        <dbReference type="EMBL" id="ACL64881.1"/>
    </source>
</evidence>
<feature type="compositionally biased region" description="Low complexity" evidence="1">
    <location>
        <begin position="33"/>
        <end position="74"/>
    </location>
</feature>
<dbReference type="SUPFAM" id="SSF48452">
    <property type="entry name" value="TPR-like"/>
    <property type="match status" value="1"/>
</dbReference>
<feature type="region of interest" description="Disordered" evidence="1">
    <location>
        <begin position="23"/>
        <end position="90"/>
    </location>
</feature>
<feature type="region of interest" description="Disordered" evidence="1">
    <location>
        <begin position="282"/>
        <end position="308"/>
    </location>
</feature>
<dbReference type="PROSITE" id="PS51257">
    <property type="entry name" value="PROKAR_LIPOPROTEIN"/>
    <property type="match status" value="1"/>
</dbReference>
<evidence type="ECO:0000256" key="1">
    <source>
        <dbReference type="SAM" id="MobiDB-lite"/>
    </source>
</evidence>
<proteinExistence type="predicted"/>
<feature type="chain" id="PRO_5002874876" evidence="2">
    <location>
        <begin position="22"/>
        <end position="308"/>
    </location>
</feature>
<keyword evidence="2" id="KW-0732">Signal</keyword>
<evidence type="ECO:0000313" key="4">
    <source>
        <dbReference type="Proteomes" id="UP000007089"/>
    </source>
</evidence>